<evidence type="ECO:0000313" key="4">
    <source>
        <dbReference type="Proteomes" id="UP000294929"/>
    </source>
</evidence>
<dbReference type="SUPFAM" id="SSF53098">
    <property type="entry name" value="Ribonuclease H-like"/>
    <property type="match status" value="1"/>
</dbReference>
<dbReference type="GO" id="GO:0015074">
    <property type="term" value="P:DNA integration"/>
    <property type="evidence" value="ECO:0007669"/>
    <property type="project" value="InterPro"/>
</dbReference>
<dbReference type="RefSeq" id="WP_110767034.1">
    <property type="nucleotide sequence ID" value="NZ_LSKA01000021.1"/>
</dbReference>
<sequence>MISVEQWAEIRRLHRSEQVPIKEIARQLGVARNTVRSALAAEAPPQYSRAPRGSAVDAFEPQIRALLVAHPRMPATVIAQRIGWTRSITVLKDRVRVIRPEYRGLDPADRVVYEPGACSQWDLWFPDYRIPLGHNQLAILPVLVMTLAYSRFRSALMIPSRQGGDILAGMWALLSRIGAVTAKLVWDRESAIGGTGRPTAAATGFVGTLGTRLELAPPADPEYKGMVERNNRFFETSFLPGRVFGSPADFNTQFGVWLTEHANTRTVRSIRARPIDLLAEDLAGMALLPPVAPATGITARVRLARDYYVRIASNDYSVHPAVIGRLVDITATLDQVVVTCAGQVVAQHQRCWARHMTLTDPQHVAAAAQLRRRYRQQQTAGNSGRVRTHRDGHLVPMRSLPDYDALYGVDFTTIEESSS</sequence>
<dbReference type="PROSITE" id="PS50994">
    <property type="entry name" value="INTEGRASE"/>
    <property type="match status" value="1"/>
</dbReference>
<dbReference type="NCBIfam" id="NF033546">
    <property type="entry name" value="transpos_IS21"/>
    <property type="match status" value="1"/>
</dbReference>
<dbReference type="Proteomes" id="UP000294929">
    <property type="component" value="Unassembled WGS sequence"/>
</dbReference>
<evidence type="ECO:0000313" key="3">
    <source>
        <dbReference type="EMBL" id="TDK85108.1"/>
    </source>
</evidence>
<dbReference type="InterPro" id="IPR012337">
    <property type="entry name" value="RNaseH-like_sf"/>
</dbReference>
<evidence type="ECO:0000256" key="1">
    <source>
        <dbReference type="ARBA" id="ARBA00009277"/>
    </source>
</evidence>
<dbReference type="GO" id="GO:0003676">
    <property type="term" value="F:nucleic acid binding"/>
    <property type="evidence" value="ECO:0007669"/>
    <property type="project" value="InterPro"/>
</dbReference>
<accession>A0A4R5WAI2</accession>
<reference evidence="3 4" key="1">
    <citation type="submission" date="2019-01" db="EMBL/GenBank/DDBJ databases">
        <title>High-quality-draft genome sequences of five non-tuberculosis mycobacteriaceae isolated from a nosocomial environment.</title>
        <authorList>
            <person name="Tiago I."/>
            <person name="Alarico S."/>
            <person name="Pereira S.G."/>
            <person name="Coelho C."/>
            <person name="Maranha A."/>
            <person name="Empadinhas N."/>
        </authorList>
    </citation>
    <scope>NUCLEOTIDE SEQUENCE [LARGE SCALE GENOMIC DNA]</scope>
    <source>
        <strain evidence="3 4">24AIII</strain>
    </source>
</reference>
<protein>
    <submittedName>
        <fullName evidence="3">IS21 family transposase</fullName>
    </submittedName>
</protein>
<organism evidence="3 4">
    <name type="scientific">Mycolicibacterium mucogenicum</name>
    <name type="common">Mycobacterium mucogenicum</name>
    <dbReference type="NCBI Taxonomy" id="56689"/>
    <lineage>
        <taxon>Bacteria</taxon>
        <taxon>Bacillati</taxon>
        <taxon>Actinomycetota</taxon>
        <taxon>Actinomycetes</taxon>
        <taxon>Mycobacteriales</taxon>
        <taxon>Mycobacteriaceae</taxon>
        <taxon>Mycolicibacterium</taxon>
    </lineage>
</organism>
<evidence type="ECO:0000259" key="2">
    <source>
        <dbReference type="PROSITE" id="PS50994"/>
    </source>
</evidence>
<gene>
    <name evidence="3" type="ORF">EUA03_23335</name>
</gene>
<dbReference type="PANTHER" id="PTHR35004">
    <property type="entry name" value="TRANSPOSASE RV3428C-RELATED"/>
    <property type="match status" value="1"/>
</dbReference>
<name>A0A4R5WAI2_MYCMU</name>
<dbReference type="AlphaFoldDB" id="A0A4R5WAI2"/>
<dbReference type="EMBL" id="SDLO01000027">
    <property type="protein sequence ID" value="TDK85108.1"/>
    <property type="molecule type" value="Genomic_DNA"/>
</dbReference>
<comment type="similarity">
    <text evidence="1">Belongs to the transposase IS21/IS408/IS1162 family.</text>
</comment>
<comment type="caution">
    <text evidence="3">The sequence shown here is derived from an EMBL/GenBank/DDBJ whole genome shotgun (WGS) entry which is preliminary data.</text>
</comment>
<dbReference type="PANTHER" id="PTHR35004:SF8">
    <property type="entry name" value="TRANSPOSASE RV3428C-RELATED"/>
    <property type="match status" value="1"/>
</dbReference>
<dbReference type="InterPro" id="IPR054353">
    <property type="entry name" value="IstA-like_C"/>
</dbReference>
<dbReference type="InterPro" id="IPR036397">
    <property type="entry name" value="RNaseH_sf"/>
</dbReference>
<dbReference type="Gene3D" id="3.30.420.10">
    <property type="entry name" value="Ribonuclease H-like superfamily/Ribonuclease H"/>
    <property type="match status" value="1"/>
</dbReference>
<dbReference type="InterPro" id="IPR001584">
    <property type="entry name" value="Integrase_cat-core"/>
</dbReference>
<dbReference type="Pfam" id="PF22483">
    <property type="entry name" value="Mu-transpos_C_2"/>
    <property type="match status" value="1"/>
</dbReference>
<dbReference type="OrthoDB" id="3204032at2"/>
<proteinExistence type="inferred from homology"/>
<feature type="domain" description="Integrase catalytic" evidence="2">
    <location>
        <begin position="111"/>
        <end position="282"/>
    </location>
</feature>